<dbReference type="SUPFAM" id="SSF74982">
    <property type="entry name" value="Small protein B (SmpB)"/>
    <property type="match status" value="1"/>
</dbReference>
<dbReference type="PROSITE" id="PS01317">
    <property type="entry name" value="SSRP"/>
    <property type="match status" value="1"/>
</dbReference>
<sequence length="160" mass="18286">MSKSKKKKSNSSGTIALNKRARHDYFVDQKFEAGLALSGWEVKSLREGKAQLVDSYVIIHQNEAWLIGARITPLLSASTHVVCEPLRQRKLLLNRREIDKIIQVTEQKGKTCAAMALYWKGNKIKCEVALVTGKKDHDKRDTAKERDWARDKERLMKHSA</sequence>
<dbReference type="RefSeq" id="WP_133504982.1">
    <property type="nucleotide sequence ID" value="NZ_SNXC01000015.1"/>
</dbReference>
<name>A0A4R6M5T6_9GAMM</name>
<dbReference type="Gene3D" id="2.40.280.10">
    <property type="match status" value="1"/>
</dbReference>
<evidence type="ECO:0000256" key="1">
    <source>
        <dbReference type="ARBA" id="ARBA00022490"/>
    </source>
</evidence>
<dbReference type="PANTHER" id="PTHR30308">
    <property type="entry name" value="TMRNA-BINDING COMPONENT OF TRANS-TRANSLATION TAGGING COMPLEX"/>
    <property type="match status" value="1"/>
</dbReference>
<proteinExistence type="inferred from homology"/>
<dbReference type="GO" id="GO:0070930">
    <property type="term" value="P:trans-translation-dependent protein tagging"/>
    <property type="evidence" value="ECO:0007669"/>
    <property type="project" value="TreeGrafter"/>
</dbReference>
<dbReference type="OrthoDB" id="9805462at2"/>
<protein>
    <recommendedName>
        <fullName evidence="3">SsrA-binding protein</fullName>
    </recommendedName>
    <alternativeName>
        <fullName evidence="3">Small protein B</fullName>
    </alternativeName>
</protein>
<keyword evidence="6" id="KW-1185">Reference proteome</keyword>
<comment type="function">
    <text evidence="3">Required for rescue of stalled ribosomes mediated by trans-translation. Binds to transfer-messenger RNA (tmRNA), required for stable association of tmRNA with ribosomes. tmRNA and SmpB together mimic tRNA shape, replacing the anticodon stem-loop with SmpB. tmRNA is encoded by the ssrA gene; the 2 termini fold to resemble tRNA(Ala) and it encodes a 'tag peptide', a short internal open reading frame. During trans-translation Ala-aminoacylated tmRNA acts like a tRNA, entering the A-site of stalled ribosomes, displacing the stalled mRNA. The ribosome then switches to translate the ORF on the tmRNA; the nascent peptide is terminated with the 'tag peptide' encoded by the tmRNA and targeted for degradation. The ribosome is freed to recommence translation, which seems to be the essential function of trans-translation.</text>
</comment>
<dbReference type="AlphaFoldDB" id="A0A4R6M5T6"/>
<evidence type="ECO:0000256" key="3">
    <source>
        <dbReference type="HAMAP-Rule" id="MF_00023"/>
    </source>
</evidence>
<dbReference type="NCBIfam" id="TIGR00086">
    <property type="entry name" value="smpB"/>
    <property type="match status" value="1"/>
</dbReference>
<keyword evidence="2 3" id="KW-0694">RNA-binding</keyword>
<evidence type="ECO:0000313" key="5">
    <source>
        <dbReference type="EMBL" id="TDO95920.1"/>
    </source>
</evidence>
<dbReference type="NCBIfam" id="NF003843">
    <property type="entry name" value="PRK05422.1"/>
    <property type="match status" value="1"/>
</dbReference>
<dbReference type="EMBL" id="SNXC01000015">
    <property type="protein sequence ID" value="TDO95920.1"/>
    <property type="molecule type" value="Genomic_DNA"/>
</dbReference>
<dbReference type="CDD" id="cd09294">
    <property type="entry name" value="SmpB"/>
    <property type="match status" value="1"/>
</dbReference>
<dbReference type="PANTHER" id="PTHR30308:SF2">
    <property type="entry name" value="SSRA-BINDING PROTEIN"/>
    <property type="match status" value="1"/>
</dbReference>
<dbReference type="GO" id="GO:0003723">
    <property type="term" value="F:RNA binding"/>
    <property type="evidence" value="ECO:0007669"/>
    <property type="project" value="UniProtKB-UniRule"/>
</dbReference>
<evidence type="ECO:0000256" key="2">
    <source>
        <dbReference type="ARBA" id="ARBA00022884"/>
    </source>
</evidence>
<evidence type="ECO:0000256" key="4">
    <source>
        <dbReference type="SAM" id="MobiDB-lite"/>
    </source>
</evidence>
<gene>
    <name evidence="3" type="primary">smpB</name>
    <name evidence="5" type="ORF">DFP79_3279</name>
</gene>
<comment type="subcellular location">
    <subcellularLocation>
        <location evidence="3">Cytoplasm</location>
    </subcellularLocation>
    <text evidence="3">The tmRNA-SmpB complex associates with stalled 70S ribosomes.</text>
</comment>
<dbReference type="HAMAP" id="MF_00023">
    <property type="entry name" value="SmpB"/>
    <property type="match status" value="1"/>
</dbReference>
<dbReference type="InterPro" id="IPR000037">
    <property type="entry name" value="SsrA-bd_prot"/>
</dbReference>
<accession>A0A4R6M5T6</accession>
<dbReference type="GO" id="GO:0005829">
    <property type="term" value="C:cytosol"/>
    <property type="evidence" value="ECO:0007669"/>
    <property type="project" value="TreeGrafter"/>
</dbReference>
<dbReference type="GO" id="GO:0070929">
    <property type="term" value="P:trans-translation"/>
    <property type="evidence" value="ECO:0007669"/>
    <property type="project" value="UniProtKB-UniRule"/>
</dbReference>
<dbReference type="InterPro" id="IPR023620">
    <property type="entry name" value="SmpB"/>
</dbReference>
<dbReference type="InterPro" id="IPR020081">
    <property type="entry name" value="SsrA-bd_prot_CS"/>
</dbReference>
<comment type="similarity">
    <text evidence="3">Belongs to the SmpB family.</text>
</comment>
<evidence type="ECO:0000313" key="6">
    <source>
        <dbReference type="Proteomes" id="UP000294656"/>
    </source>
</evidence>
<comment type="caution">
    <text evidence="5">The sequence shown here is derived from an EMBL/GenBank/DDBJ whole genome shotgun (WGS) entry which is preliminary data.</text>
</comment>
<dbReference type="Pfam" id="PF01668">
    <property type="entry name" value="SmpB"/>
    <property type="match status" value="1"/>
</dbReference>
<keyword evidence="1 3" id="KW-0963">Cytoplasm</keyword>
<feature type="region of interest" description="Disordered" evidence="4">
    <location>
        <begin position="139"/>
        <end position="160"/>
    </location>
</feature>
<dbReference type="Proteomes" id="UP000294656">
    <property type="component" value="Unassembled WGS sequence"/>
</dbReference>
<organism evidence="5 6">
    <name type="scientific">Marinomonas balearica</name>
    <dbReference type="NCBI Taxonomy" id="491947"/>
    <lineage>
        <taxon>Bacteria</taxon>
        <taxon>Pseudomonadati</taxon>
        <taxon>Pseudomonadota</taxon>
        <taxon>Gammaproteobacteria</taxon>
        <taxon>Oceanospirillales</taxon>
        <taxon>Oceanospirillaceae</taxon>
        <taxon>Marinomonas</taxon>
    </lineage>
</organism>
<reference evidence="5 6" key="1">
    <citation type="submission" date="2019-03" db="EMBL/GenBank/DDBJ databases">
        <title>Genomic Encyclopedia of Type Strains, Phase III (KMG-III): the genomes of soil and plant-associated and newly described type strains.</title>
        <authorList>
            <person name="Whitman W."/>
        </authorList>
    </citation>
    <scope>NUCLEOTIDE SEQUENCE [LARGE SCALE GENOMIC DNA]</scope>
    <source>
        <strain evidence="5 6">CECT 7378</strain>
    </source>
</reference>